<dbReference type="SUPFAM" id="SSF54427">
    <property type="entry name" value="NTF2-like"/>
    <property type="match status" value="1"/>
</dbReference>
<evidence type="ECO:0008006" key="4">
    <source>
        <dbReference type="Google" id="ProtNLM"/>
    </source>
</evidence>
<feature type="chain" id="PRO_5012544733" description="SnoaL-like domain-containing protein" evidence="1">
    <location>
        <begin position="21"/>
        <end position="194"/>
    </location>
</feature>
<evidence type="ECO:0000313" key="3">
    <source>
        <dbReference type="Proteomes" id="UP000184048"/>
    </source>
</evidence>
<organism evidence="2 3">
    <name type="scientific">Flavisolibacter ginsengisoli DSM 18119</name>
    <dbReference type="NCBI Taxonomy" id="1121884"/>
    <lineage>
        <taxon>Bacteria</taxon>
        <taxon>Pseudomonadati</taxon>
        <taxon>Bacteroidota</taxon>
        <taxon>Chitinophagia</taxon>
        <taxon>Chitinophagales</taxon>
        <taxon>Chitinophagaceae</taxon>
        <taxon>Flavisolibacter</taxon>
    </lineage>
</organism>
<dbReference type="Proteomes" id="UP000184048">
    <property type="component" value="Unassembled WGS sequence"/>
</dbReference>
<accession>A0A1M4ZTG7</accession>
<dbReference type="STRING" id="1121884.SAMN02745131_02070"/>
<dbReference type="RefSeq" id="WP_072835257.1">
    <property type="nucleotide sequence ID" value="NZ_FQUU01000007.1"/>
</dbReference>
<name>A0A1M4ZTG7_9BACT</name>
<dbReference type="InterPro" id="IPR032710">
    <property type="entry name" value="NTF2-like_dom_sf"/>
</dbReference>
<proteinExistence type="predicted"/>
<dbReference type="OrthoDB" id="664849at2"/>
<dbReference type="AlphaFoldDB" id="A0A1M4ZTG7"/>
<gene>
    <name evidence="2" type="ORF">SAMN02745131_02070</name>
</gene>
<evidence type="ECO:0000313" key="2">
    <source>
        <dbReference type="EMBL" id="SHF21308.1"/>
    </source>
</evidence>
<sequence>MKRLVIILLTCLALPLFLMAQDKVKTKTKDAEGKVTKMKDKGNMDMKGDMMDYPYKPEYSSKFQLGNPQHGKLILDMWKDWDDNQLDRHADAISDTVVMQTSTGELIKGKDAFISTSKQVRNNITTAKSGVEVWLPLRSTDRNENWVAIWGHEDDTDKDGKVTSQMIHEIWRINKDGKIDFYRQYTAKPVMPQQ</sequence>
<protein>
    <recommendedName>
        <fullName evidence="4">SnoaL-like domain-containing protein</fullName>
    </recommendedName>
</protein>
<evidence type="ECO:0000256" key="1">
    <source>
        <dbReference type="SAM" id="SignalP"/>
    </source>
</evidence>
<reference evidence="2 3" key="1">
    <citation type="submission" date="2016-11" db="EMBL/GenBank/DDBJ databases">
        <authorList>
            <person name="Jaros S."/>
            <person name="Januszkiewicz K."/>
            <person name="Wedrychowicz H."/>
        </authorList>
    </citation>
    <scope>NUCLEOTIDE SEQUENCE [LARGE SCALE GENOMIC DNA]</scope>
    <source>
        <strain evidence="2 3">DSM 18119</strain>
    </source>
</reference>
<dbReference type="Gene3D" id="3.10.450.50">
    <property type="match status" value="1"/>
</dbReference>
<feature type="signal peptide" evidence="1">
    <location>
        <begin position="1"/>
        <end position="20"/>
    </location>
</feature>
<keyword evidence="3" id="KW-1185">Reference proteome</keyword>
<dbReference type="EMBL" id="FQUU01000007">
    <property type="protein sequence ID" value="SHF21308.1"/>
    <property type="molecule type" value="Genomic_DNA"/>
</dbReference>
<keyword evidence="1" id="KW-0732">Signal</keyword>